<organism evidence="4 5">
    <name type="scientific">Streptomyces sannanensis</name>
    <dbReference type="NCBI Taxonomy" id="285536"/>
    <lineage>
        <taxon>Bacteria</taxon>
        <taxon>Bacillati</taxon>
        <taxon>Actinomycetota</taxon>
        <taxon>Actinomycetes</taxon>
        <taxon>Kitasatosporales</taxon>
        <taxon>Streptomycetaceae</taxon>
        <taxon>Streptomyces</taxon>
    </lineage>
</organism>
<dbReference type="PANTHER" id="PTHR44845:SF6">
    <property type="entry name" value="BETA-ALANINE-ACTIVATING ENZYME"/>
    <property type="match status" value="1"/>
</dbReference>
<dbReference type="NCBIfam" id="TIGR01733">
    <property type="entry name" value="AA-adenyl-dom"/>
    <property type="match status" value="1"/>
</dbReference>
<sequence length="1009" mass="108302">MSEAIWQLAGSAVDHGPYRPVAALIEDQTDRTPDRPAVIHRSSRETTLTYAEFDALANGLAAELTATGLGTGDMVPVVIGNSEELPLCMVALMKIGAVFTLCDPAWPEERLRAVLEVLAPKLVLTSGCAVRTELPVRVVSARDITPSPHRPGLLPGPDQPVYGVFTSGTTGTPKCAVNLHGGLTNRFRFMSRHFRANGEEVVLQNSRHTFDSAIWQLLWPLTTGGRTVIPEPGEFLDLERTVETIDRYRVTVTDFVPAILGMLVTLLEAVPESVAKVASLRHLVVGGEEIIPHAAHRLRALVRGLEISNGYGPSEASIGMVFHRIDGTEGDRIPLGRPIDNCYAVVTDEELRPLPPGSTGEILIGGACIGAGYLGDPDRTAEVFVPNPFPAVPGERLYRTGDLGWYDEEGLLRFTGRRDRQTKVDGVRIELAEIETTAEGCPGVVQAKALTVRRAGRNRLVVAAAAEENTTPAVLRAHLAARLPRVQVPQHCFVLQSLPLTDNGKVDLGALRGLVEEKLESETRPATHYGDALEERIAKVLCDVLGLPHFDARDDFLAQGGDSLSALGAAIRIRDELGVQLGISDLYRHRTPAALAAALSGSAPQAGQDTDTGALMERDAALDVELTELAKAAVGRTVTAPPGTVLVTGGAGFVGARTVHRLLTSTEARVICLVRGRDDAHARDRVVHTLRSQGLWDESLAGRLEVHRGDLGEPLFGWAPETWDSLAADCDAVLNIAAMVNFLLDYRAHRPANVHGTAEVLRFALTGRPKPLHHVSTLGVLDHHAVRSDRPLDEDFDPSDAPAPTSGYSRSKWVAERMLLEARRLGAPVTLYRLGEVMPAADNGVPNRKALTHLLLSAFHRLELRPSVPMYSDYTPVDFTAERLVCGLLEPAPAAVHHIFRPGSVDFTASDPADTGPAGTSRPVPPAEFMAALSAEAEREQGSAAAVLHALLTTLPVTGADGLPEFGRLLADNSALFTRDSCAALEARHGLTERPLAAAIAAYRSTLTA</sequence>
<keyword evidence="5" id="KW-1185">Reference proteome</keyword>
<dbReference type="InterPro" id="IPR013120">
    <property type="entry name" value="FAR_NAD-bd"/>
</dbReference>
<dbReference type="CDD" id="cd05235">
    <property type="entry name" value="SDR_e1"/>
    <property type="match status" value="1"/>
</dbReference>
<dbReference type="Pfam" id="PF00550">
    <property type="entry name" value="PP-binding"/>
    <property type="match status" value="1"/>
</dbReference>
<dbReference type="InterPro" id="IPR009081">
    <property type="entry name" value="PP-bd_ACP"/>
</dbReference>
<dbReference type="Gene3D" id="1.10.1200.10">
    <property type="entry name" value="ACP-like"/>
    <property type="match status" value="1"/>
</dbReference>
<evidence type="ECO:0000313" key="5">
    <source>
        <dbReference type="Proteomes" id="UP001499990"/>
    </source>
</evidence>
<dbReference type="PANTHER" id="PTHR44845">
    <property type="entry name" value="CARRIER DOMAIN-CONTAINING PROTEIN"/>
    <property type="match status" value="1"/>
</dbReference>
<accession>A0ABP6SKK4</accession>
<dbReference type="Proteomes" id="UP001499990">
    <property type="component" value="Unassembled WGS sequence"/>
</dbReference>
<dbReference type="Pfam" id="PF07993">
    <property type="entry name" value="NAD_binding_4"/>
    <property type="match status" value="1"/>
</dbReference>
<dbReference type="Pfam" id="PF00501">
    <property type="entry name" value="AMP-binding"/>
    <property type="match status" value="1"/>
</dbReference>
<feature type="domain" description="Carrier" evidence="3">
    <location>
        <begin position="528"/>
        <end position="603"/>
    </location>
</feature>
<keyword evidence="1" id="KW-0596">Phosphopantetheine</keyword>
<dbReference type="InterPro" id="IPR010071">
    <property type="entry name" value="AA_adenyl_dom"/>
</dbReference>
<dbReference type="Gene3D" id="3.40.50.720">
    <property type="entry name" value="NAD(P)-binding Rossmann-like Domain"/>
    <property type="match status" value="1"/>
</dbReference>
<dbReference type="Gene3D" id="3.30.300.30">
    <property type="match status" value="1"/>
</dbReference>
<dbReference type="SMART" id="SM00823">
    <property type="entry name" value="PKS_PP"/>
    <property type="match status" value="1"/>
</dbReference>
<dbReference type="InterPro" id="IPR010080">
    <property type="entry name" value="Thioester_reductase-like_dom"/>
</dbReference>
<proteinExistence type="predicted"/>
<dbReference type="InterPro" id="IPR036736">
    <property type="entry name" value="ACP-like_sf"/>
</dbReference>
<evidence type="ECO:0000313" key="4">
    <source>
        <dbReference type="EMBL" id="GAA3378741.1"/>
    </source>
</evidence>
<dbReference type="InterPro" id="IPR020806">
    <property type="entry name" value="PKS_PP-bd"/>
</dbReference>
<evidence type="ECO:0000256" key="1">
    <source>
        <dbReference type="ARBA" id="ARBA00022450"/>
    </source>
</evidence>
<dbReference type="InterPro" id="IPR042099">
    <property type="entry name" value="ANL_N_sf"/>
</dbReference>
<protein>
    <recommendedName>
        <fullName evidence="3">Carrier domain-containing protein</fullName>
    </recommendedName>
</protein>
<comment type="caution">
    <text evidence="4">The sequence shown here is derived from an EMBL/GenBank/DDBJ whole genome shotgun (WGS) entry which is preliminary data.</text>
</comment>
<dbReference type="InterPro" id="IPR045851">
    <property type="entry name" value="AMP-bd_C_sf"/>
</dbReference>
<dbReference type="Gene3D" id="3.40.50.12780">
    <property type="entry name" value="N-terminal domain of ligase-like"/>
    <property type="match status" value="1"/>
</dbReference>
<evidence type="ECO:0000259" key="3">
    <source>
        <dbReference type="PROSITE" id="PS50075"/>
    </source>
</evidence>
<dbReference type="SUPFAM" id="SSF51735">
    <property type="entry name" value="NAD(P)-binding Rossmann-fold domains"/>
    <property type="match status" value="1"/>
</dbReference>
<dbReference type="InterPro" id="IPR000873">
    <property type="entry name" value="AMP-dep_synth/lig_dom"/>
</dbReference>
<dbReference type="NCBIfam" id="TIGR01746">
    <property type="entry name" value="Thioester-redct"/>
    <property type="match status" value="1"/>
</dbReference>
<name>A0ABP6SKK4_9ACTN</name>
<dbReference type="CDD" id="cd05930">
    <property type="entry name" value="A_NRPS"/>
    <property type="match status" value="1"/>
</dbReference>
<gene>
    <name evidence="4" type="ORF">GCM10020367_59480</name>
</gene>
<keyword evidence="2" id="KW-0597">Phosphoprotein</keyword>
<dbReference type="RefSeq" id="WP_345043350.1">
    <property type="nucleotide sequence ID" value="NZ_BAAAYL010000001.1"/>
</dbReference>
<reference evidence="5" key="1">
    <citation type="journal article" date="2019" name="Int. J. Syst. Evol. Microbiol.">
        <title>The Global Catalogue of Microorganisms (GCM) 10K type strain sequencing project: providing services to taxonomists for standard genome sequencing and annotation.</title>
        <authorList>
            <consortium name="The Broad Institute Genomics Platform"/>
            <consortium name="The Broad Institute Genome Sequencing Center for Infectious Disease"/>
            <person name="Wu L."/>
            <person name="Ma J."/>
        </authorList>
    </citation>
    <scope>NUCLEOTIDE SEQUENCE [LARGE SCALE GENOMIC DNA]</scope>
    <source>
        <strain evidence="5">JCM 9651</strain>
    </source>
</reference>
<dbReference type="InterPro" id="IPR036291">
    <property type="entry name" value="NAD(P)-bd_dom_sf"/>
</dbReference>
<dbReference type="PROSITE" id="PS50075">
    <property type="entry name" value="CARRIER"/>
    <property type="match status" value="1"/>
</dbReference>
<dbReference type="EMBL" id="BAAAYL010000001">
    <property type="protein sequence ID" value="GAA3378741.1"/>
    <property type="molecule type" value="Genomic_DNA"/>
</dbReference>
<evidence type="ECO:0000256" key="2">
    <source>
        <dbReference type="ARBA" id="ARBA00022553"/>
    </source>
</evidence>
<dbReference type="SUPFAM" id="SSF47336">
    <property type="entry name" value="ACP-like"/>
    <property type="match status" value="1"/>
</dbReference>
<dbReference type="SUPFAM" id="SSF56801">
    <property type="entry name" value="Acetyl-CoA synthetase-like"/>
    <property type="match status" value="1"/>
</dbReference>